<feature type="compositionally biased region" description="Basic and acidic residues" evidence="2">
    <location>
        <begin position="963"/>
        <end position="974"/>
    </location>
</feature>
<proteinExistence type="predicted"/>
<dbReference type="NCBIfam" id="TIGR01383">
    <property type="entry name" value="not_thiJ"/>
    <property type="match status" value="2"/>
</dbReference>
<protein>
    <submittedName>
        <fullName evidence="5">Uncharacterized protein</fullName>
    </submittedName>
</protein>
<feature type="region of interest" description="Disordered" evidence="2">
    <location>
        <begin position="483"/>
        <end position="506"/>
    </location>
</feature>
<dbReference type="PANTHER" id="PTHR48094:SF4">
    <property type="entry name" value="PROTEIN DJ-1 HOMOLOG A"/>
    <property type="match status" value="1"/>
</dbReference>
<dbReference type="InterPro" id="IPR002818">
    <property type="entry name" value="DJ-1/PfpI"/>
</dbReference>
<dbReference type="Proteomes" id="UP000824890">
    <property type="component" value="Unassembled WGS sequence"/>
</dbReference>
<dbReference type="InterPro" id="IPR006867">
    <property type="entry name" value="DUF632"/>
</dbReference>
<evidence type="ECO:0000259" key="4">
    <source>
        <dbReference type="Pfam" id="PF04782"/>
    </source>
</evidence>
<feature type="region of interest" description="Disordered" evidence="2">
    <location>
        <begin position="963"/>
        <end position="982"/>
    </location>
</feature>
<keyword evidence="6" id="KW-1185">Reference proteome</keyword>
<feature type="domain" description="DUF632" evidence="4">
    <location>
        <begin position="590"/>
        <end position="736"/>
    </location>
</feature>
<keyword evidence="1" id="KW-0175">Coiled coil</keyword>
<reference evidence="5 6" key="1">
    <citation type="submission" date="2021-05" db="EMBL/GenBank/DDBJ databases">
        <title>Genome Assembly of Synthetic Allotetraploid Brassica napus Reveals Homoeologous Exchanges between Subgenomes.</title>
        <authorList>
            <person name="Davis J.T."/>
        </authorList>
    </citation>
    <scope>NUCLEOTIDE SEQUENCE [LARGE SCALE GENOMIC DNA]</scope>
    <source>
        <strain evidence="6">cv. Da-Ae</strain>
        <tissue evidence="5">Seedling</tissue>
    </source>
</reference>
<gene>
    <name evidence="5" type="ORF">HID58_061265</name>
</gene>
<evidence type="ECO:0000313" key="5">
    <source>
        <dbReference type="EMBL" id="KAH0885169.1"/>
    </source>
</evidence>
<name>A0ABQ7ZY24_BRANA</name>
<evidence type="ECO:0000313" key="6">
    <source>
        <dbReference type="Proteomes" id="UP000824890"/>
    </source>
</evidence>
<dbReference type="CDD" id="cd03135">
    <property type="entry name" value="GATase1_DJ-1"/>
    <property type="match status" value="2"/>
</dbReference>
<dbReference type="InterPro" id="IPR050325">
    <property type="entry name" value="Prot/Nucl_acid_deglycase"/>
</dbReference>
<dbReference type="Pfam" id="PF01965">
    <property type="entry name" value="DJ-1_PfpI"/>
    <property type="match status" value="2"/>
</dbReference>
<dbReference type="SUPFAM" id="SSF52317">
    <property type="entry name" value="Class I glutamine amidotransferase-like"/>
    <property type="match status" value="2"/>
</dbReference>
<dbReference type="PANTHER" id="PTHR48094">
    <property type="entry name" value="PROTEIN/NUCLEIC ACID DEGLYCASE DJ-1-RELATED"/>
    <property type="match status" value="1"/>
</dbReference>
<feature type="domain" description="DJ-1/PfpI" evidence="3">
    <location>
        <begin position="6"/>
        <end position="172"/>
    </location>
</feature>
<evidence type="ECO:0000259" key="3">
    <source>
        <dbReference type="Pfam" id="PF01965"/>
    </source>
</evidence>
<feature type="domain" description="DJ-1/PfpI" evidence="3">
    <location>
        <begin position="213"/>
        <end position="374"/>
    </location>
</feature>
<organism evidence="5 6">
    <name type="scientific">Brassica napus</name>
    <name type="common">Rape</name>
    <dbReference type="NCBI Taxonomy" id="3708"/>
    <lineage>
        <taxon>Eukaryota</taxon>
        <taxon>Viridiplantae</taxon>
        <taxon>Streptophyta</taxon>
        <taxon>Embryophyta</taxon>
        <taxon>Tracheophyta</taxon>
        <taxon>Spermatophyta</taxon>
        <taxon>Magnoliopsida</taxon>
        <taxon>eudicotyledons</taxon>
        <taxon>Gunneridae</taxon>
        <taxon>Pentapetalae</taxon>
        <taxon>rosids</taxon>
        <taxon>malvids</taxon>
        <taxon>Brassicales</taxon>
        <taxon>Brassicaceae</taxon>
        <taxon>Brassiceae</taxon>
        <taxon>Brassica</taxon>
    </lineage>
</organism>
<dbReference type="Pfam" id="PF04782">
    <property type="entry name" value="DUF632"/>
    <property type="match status" value="1"/>
</dbReference>
<evidence type="ECO:0000256" key="2">
    <source>
        <dbReference type="SAM" id="MobiDB-lite"/>
    </source>
</evidence>
<feature type="coiled-coil region" evidence="1">
    <location>
        <begin position="1070"/>
        <end position="1097"/>
    </location>
</feature>
<accession>A0ABQ7ZY24</accession>
<dbReference type="Gene3D" id="3.40.50.880">
    <property type="match status" value="2"/>
</dbReference>
<dbReference type="EMBL" id="JAGKQM010000014">
    <property type="protein sequence ID" value="KAH0885169.1"/>
    <property type="molecule type" value="Genomic_DNA"/>
</dbReference>
<sequence>MAPSTKTVLIPIAHGTEPLEAVAMITTLRRGGADVTVASVETQVGVDACHGIKMVADTLLSDITDSIFDLIVLPGGLPGGETLKNCKPLENMVKKQDADGRLNAAICCAPALALGTWGLLQGKKATGYPVFMEKLAATCATAVESRVQIDGRIVTSRGPGTTIEFSITLVEQLYGKEKADEVSSILLVRPNPGEEYTFTELNKTEWLFEDTPQILVPIAEDSEETEAIALVDILRRAKANVVIAAIGNSLEVVGSCKAKLVGDVLLDEVAEKSFDLIVLPGGNGAQRFASCEKLVNMLKKQAEANKPYGGICKSPVYVFEHNGLLKGKKATTHPRVSNELSDQSHIDHRVVVDGNLITSRAPGTAMEFSLAIVEKFYGREKALQLAKATLWIDAFTAAHNFTVFETRQFAYGFIEGDALSWYGDEISRYGFSSWDDLKVIVLNLFSTSVRQEKEQLEQPSLIDSLKEISHLLNRFKQRWKEKENAKKSQVEKTFESNEAKQAESDGGDDLILSRHHLRGTCFHFSTDRGFKFEQASWQIVTIMVAKSFKLNSSEFDTDEEMTTMNEDDKRKVDTSTRNIQAKGSGHTDFRSVVERINSVSKKFVSNNSELCELLEVSKVIHHQPLGSEVKELASRVLGSSKNLTPCMLLLRRGLPQVNHDISLFLMTIKKLCLGEKKLHAEVTARERLRILYEKGYSYLKNLDKNGAESSEIYEEKAEVKLQLSKASKSCVHMVEKGSLKVTQKVEEQIRIFRLPLRGYIDTHRSSVRALNEWLNRNTMEEDDQTETEAPEIFKVCSERLRETENVDDIKVLSAAEEMELRFRGLWFKQIEKEKRRLRIGKLCKELEKQKTENYMCLLYVLLKGEHAAPAGSAVERVKENLKVYLKVNRAITEAEQEKIRNKIAELPKQKEKLQKMMSASGYEEKVPANMKEDNVMKLTKILQEFDFFKKGSKENIQTENLETDVKKSTKDPKEKKKKKKGSKSDEVIFETSLIKHESLQKKLKQANVELAAKARELKHKLRERDKELAAVQSSSYLGERELDQMSIEISISHKKVSVAVSGFGNKSQFLSQANEIVKRQEDEIHSLQRALKEKEEVFEMSIAAKRLERIQSLVQREKLERQRHMFQSESEGIRHEIEELEKLENLKVGLDDTPMAKMKLSKIERSWEKVSVLKQKVITRDDELELQNEVSIVIAVLLPAWAGQSRDSVYIILCVDKDEILRVGFPGASRGLKADPSKVERVEELKIGDWARVKVPDSSISYGWSKPFSCSVIDIEKVVPFHEGQEIVEGLSAHVTDRETFWKVSPGDAEMLSVREISDRVRSYRSLGSRPSDDWFSVGKDSIPMEFICSHSLTKYVDSVCDPRS</sequence>
<feature type="coiled-coil region" evidence="1">
    <location>
        <begin position="996"/>
        <end position="1027"/>
    </location>
</feature>
<dbReference type="InterPro" id="IPR029062">
    <property type="entry name" value="Class_I_gatase-like"/>
</dbReference>
<feature type="region of interest" description="Disordered" evidence="2">
    <location>
        <begin position="559"/>
        <end position="583"/>
    </location>
</feature>
<comment type="caution">
    <text evidence="5">The sequence shown here is derived from an EMBL/GenBank/DDBJ whole genome shotgun (WGS) entry which is preliminary data.</text>
</comment>
<evidence type="ECO:0000256" key="1">
    <source>
        <dbReference type="SAM" id="Coils"/>
    </source>
</evidence>
<dbReference type="InterPro" id="IPR006287">
    <property type="entry name" value="DJ-1"/>
</dbReference>
<feature type="compositionally biased region" description="Basic and acidic residues" evidence="2">
    <location>
        <begin position="483"/>
        <end position="503"/>
    </location>
</feature>